<evidence type="ECO:0008006" key="15">
    <source>
        <dbReference type="Google" id="ProtNLM"/>
    </source>
</evidence>
<dbReference type="GO" id="GO:0016020">
    <property type="term" value="C:membrane"/>
    <property type="evidence" value="ECO:0007669"/>
    <property type="project" value="UniProtKB-SubCell"/>
</dbReference>
<dbReference type="AlphaFoldDB" id="A0AAD4JJS0"/>
<evidence type="ECO:0000256" key="1">
    <source>
        <dbReference type="ARBA" id="ARBA00001971"/>
    </source>
</evidence>
<dbReference type="GO" id="GO:0005506">
    <property type="term" value="F:iron ion binding"/>
    <property type="evidence" value="ECO:0007669"/>
    <property type="project" value="InterPro"/>
</dbReference>
<protein>
    <recommendedName>
        <fullName evidence="15">Cytochrome P450</fullName>
    </recommendedName>
</protein>
<keyword evidence="9 12" id="KW-0472">Membrane</keyword>
<dbReference type="InterPro" id="IPR002401">
    <property type="entry name" value="Cyt_P450_E_grp-I"/>
</dbReference>
<evidence type="ECO:0000313" key="13">
    <source>
        <dbReference type="EMBL" id="KAH6835145.1"/>
    </source>
</evidence>
<dbReference type="SUPFAM" id="SSF48264">
    <property type="entry name" value="Cytochrome P450"/>
    <property type="match status" value="1"/>
</dbReference>
<evidence type="ECO:0000256" key="3">
    <source>
        <dbReference type="ARBA" id="ARBA00010617"/>
    </source>
</evidence>
<dbReference type="GO" id="GO:0020037">
    <property type="term" value="F:heme binding"/>
    <property type="evidence" value="ECO:0007669"/>
    <property type="project" value="InterPro"/>
</dbReference>
<dbReference type="EMBL" id="SDAM02000039">
    <property type="protein sequence ID" value="KAH6835145.1"/>
    <property type="molecule type" value="Genomic_DNA"/>
</dbReference>
<reference evidence="13 14" key="1">
    <citation type="journal article" date="2021" name="Nat. Commun.">
        <title>Incipient diploidization of the medicinal plant Perilla within 10,000 years.</title>
        <authorList>
            <person name="Zhang Y."/>
            <person name="Shen Q."/>
            <person name="Leng L."/>
            <person name="Zhang D."/>
            <person name="Chen S."/>
            <person name="Shi Y."/>
            <person name="Ning Z."/>
            <person name="Chen S."/>
        </authorList>
    </citation>
    <scope>NUCLEOTIDE SEQUENCE [LARGE SCALE GENOMIC DNA]</scope>
    <source>
        <strain evidence="14">cv. PC099</strain>
    </source>
</reference>
<keyword evidence="8 11" id="KW-0503">Monooxygenase</keyword>
<keyword evidence="12" id="KW-0812">Transmembrane</keyword>
<evidence type="ECO:0000256" key="5">
    <source>
        <dbReference type="ARBA" id="ARBA00022723"/>
    </source>
</evidence>
<dbReference type="GO" id="GO:0016705">
    <property type="term" value="F:oxidoreductase activity, acting on paired donors, with incorporation or reduction of molecular oxygen"/>
    <property type="evidence" value="ECO:0007669"/>
    <property type="project" value="InterPro"/>
</dbReference>
<proteinExistence type="inferred from homology"/>
<keyword evidence="12" id="KW-1133">Transmembrane helix</keyword>
<organism evidence="13 14">
    <name type="scientific">Perilla frutescens var. hirtella</name>
    <name type="common">Perilla citriodora</name>
    <name type="synonym">Perilla setoyensis</name>
    <dbReference type="NCBI Taxonomy" id="608512"/>
    <lineage>
        <taxon>Eukaryota</taxon>
        <taxon>Viridiplantae</taxon>
        <taxon>Streptophyta</taxon>
        <taxon>Embryophyta</taxon>
        <taxon>Tracheophyta</taxon>
        <taxon>Spermatophyta</taxon>
        <taxon>Magnoliopsida</taxon>
        <taxon>eudicotyledons</taxon>
        <taxon>Gunneridae</taxon>
        <taxon>Pentapetalae</taxon>
        <taxon>asterids</taxon>
        <taxon>lamiids</taxon>
        <taxon>Lamiales</taxon>
        <taxon>Lamiaceae</taxon>
        <taxon>Nepetoideae</taxon>
        <taxon>Elsholtzieae</taxon>
        <taxon>Perilla</taxon>
    </lineage>
</organism>
<dbReference type="GO" id="GO:0004497">
    <property type="term" value="F:monooxygenase activity"/>
    <property type="evidence" value="ECO:0007669"/>
    <property type="project" value="UniProtKB-KW"/>
</dbReference>
<evidence type="ECO:0000256" key="10">
    <source>
        <dbReference type="PIRSR" id="PIRSR602401-1"/>
    </source>
</evidence>
<evidence type="ECO:0000256" key="2">
    <source>
        <dbReference type="ARBA" id="ARBA00004167"/>
    </source>
</evidence>
<evidence type="ECO:0000256" key="8">
    <source>
        <dbReference type="ARBA" id="ARBA00023033"/>
    </source>
</evidence>
<evidence type="ECO:0000256" key="9">
    <source>
        <dbReference type="ARBA" id="ARBA00023136"/>
    </source>
</evidence>
<feature type="binding site" description="axial binding residue" evidence="10">
    <location>
        <position position="440"/>
    </location>
    <ligand>
        <name>heme</name>
        <dbReference type="ChEBI" id="CHEBI:30413"/>
    </ligand>
    <ligandPart>
        <name>Fe</name>
        <dbReference type="ChEBI" id="CHEBI:18248"/>
    </ligandPart>
</feature>
<evidence type="ECO:0000256" key="12">
    <source>
        <dbReference type="SAM" id="Phobius"/>
    </source>
</evidence>
<dbReference type="InterPro" id="IPR001128">
    <property type="entry name" value="Cyt_P450"/>
</dbReference>
<keyword evidence="7 10" id="KW-0408">Iron</keyword>
<keyword evidence="4 10" id="KW-0349">Heme</keyword>
<accession>A0AAD4JJS0</accession>
<dbReference type="PRINTS" id="PR00385">
    <property type="entry name" value="P450"/>
</dbReference>
<dbReference type="Pfam" id="PF00067">
    <property type="entry name" value="p450"/>
    <property type="match status" value="1"/>
</dbReference>
<dbReference type="Proteomes" id="UP001190926">
    <property type="component" value="Unassembled WGS sequence"/>
</dbReference>
<feature type="transmembrane region" description="Helical" evidence="12">
    <location>
        <begin position="69"/>
        <end position="90"/>
    </location>
</feature>
<evidence type="ECO:0000256" key="4">
    <source>
        <dbReference type="ARBA" id="ARBA00022617"/>
    </source>
</evidence>
<dbReference type="PANTHER" id="PTHR47943">
    <property type="entry name" value="CYTOCHROME P450 93A3-LIKE"/>
    <property type="match status" value="1"/>
</dbReference>
<keyword evidence="6 11" id="KW-0560">Oxidoreductase</keyword>
<comment type="subcellular location">
    <subcellularLocation>
        <location evidence="2">Membrane</location>
        <topology evidence="2">Single-pass membrane protein</topology>
    </subcellularLocation>
</comment>
<dbReference type="InterPro" id="IPR036396">
    <property type="entry name" value="Cyt_P450_sf"/>
</dbReference>
<keyword evidence="14" id="KW-1185">Reference proteome</keyword>
<dbReference type="FunFam" id="1.10.630.10:FF:000011">
    <property type="entry name" value="Cytochrome P450 83B1"/>
    <property type="match status" value="1"/>
</dbReference>
<evidence type="ECO:0000256" key="6">
    <source>
        <dbReference type="ARBA" id="ARBA00023002"/>
    </source>
</evidence>
<gene>
    <name evidence="13" type="ORF">C2S53_003630</name>
</gene>
<comment type="cofactor">
    <cofactor evidence="1 10">
        <name>heme</name>
        <dbReference type="ChEBI" id="CHEBI:30413"/>
    </cofactor>
</comment>
<sequence length="500" mass="56636">MAWVWMVLSVLVLVVFVYILPEVLLGPRNKKRRPPGPRGLPVLGHFHLLGKNPHQDLCRLARKHGPIMGLRLGFVPAIVISSPAAAELVLKTHDPVFASRPRSEAAIYVGYDQSDLVFGPYGPYWRDMRKLCTLQLLSNAKISQFQPMRRAELELFVASLKRASERRETVDLSARVSALNGDMNCLMVFGKKYSDLNQKGFKDVLVETMELAGTFNLADYFPYVGVLDLQRLHRRFKRVSKIFDGILEKIIDDHLIPHNKQEKKQAADVVDTMLAIMESGEAGFDFDRRHVKAILLDLLIAGMDTSATAVEWAMSELMRNPAVMKKLQQELEWVVGLESMVEESHLDKLEYLECVVKEAMRLHPLAPLLVPHESMEDCKLDGFHVPKKSRIMVNVWAIGRDPNVWPNPESFTPERFIGSDIDVRGRHFELLPFGSGRRGCPGLQLGLTVVKLVVAQLVHCFHWELPDGMKPDDVDMSEQFGLVTNRANHLMAIPSCRLRK</sequence>
<dbReference type="PRINTS" id="PR00463">
    <property type="entry name" value="EP450I"/>
</dbReference>
<keyword evidence="5 10" id="KW-0479">Metal-binding</keyword>
<comment type="similarity">
    <text evidence="3 11">Belongs to the cytochrome P450 family.</text>
</comment>
<name>A0AAD4JJS0_PERFH</name>
<dbReference type="InterPro" id="IPR017972">
    <property type="entry name" value="Cyt_P450_CS"/>
</dbReference>
<evidence type="ECO:0000313" key="14">
    <source>
        <dbReference type="Proteomes" id="UP001190926"/>
    </source>
</evidence>
<evidence type="ECO:0000256" key="7">
    <source>
        <dbReference type="ARBA" id="ARBA00023004"/>
    </source>
</evidence>
<dbReference type="PROSITE" id="PS00086">
    <property type="entry name" value="CYTOCHROME_P450"/>
    <property type="match status" value="1"/>
</dbReference>
<feature type="transmembrane region" description="Helical" evidence="12">
    <location>
        <begin position="6"/>
        <end position="25"/>
    </location>
</feature>
<evidence type="ECO:0000256" key="11">
    <source>
        <dbReference type="RuleBase" id="RU000461"/>
    </source>
</evidence>
<comment type="caution">
    <text evidence="13">The sequence shown here is derived from an EMBL/GenBank/DDBJ whole genome shotgun (WGS) entry which is preliminary data.</text>
</comment>
<dbReference type="CDD" id="cd11072">
    <property type="entry name" value="CYP71-like"/>
    <property type="match status" value="1"/>
</dbReference>
<dbReference type="Gene3D" id="1.10.630.10">
    <property type="entry name" value="Cytochrome P450"/>
    <property type="match status" value="1"/>
</dbReference>
<dbReference type="PANTHER" id="PTHR47943:SF2">
    <property type="entry name" value="CYTOCHROME P450"/>
    <property type="match status" value="1"/>
</dbReference>